<dbReference type="EMBL" id="BKCP01010514">
    <property type="protein sequence ID" value="GER53083.1"/>
    <property type="molecule type" value="Genomic_DNA"/>
</dbReference>
<name>A0A5A7R5P0_STRAF</name>
<dbReference type="AlphaFoldDB" id="A0A5A7R5P0"/>
<evidence type="ECO:0000313" key="2">
    <source>
        <dbReference type="Proteomes" id="UP000325081"/>
    </source>
</evidence>
<dbReference type="Proteomes" id="UP000325081">
    <property type="component" value="Unassembled WGS sequence"/>
</dbReference>
<accession>A0A5A7R5P0</accession>
<comment type="caution">
    <text evidence="1">The sequence shown here is derived from an EMBL/GenBank/DDBJ whole genome shotgun (WGS) entry which is preliminary data.</text>
</comment>
<gene>
    <name evidence="1" type="ORF">STAS_30569</name>
</gene>
<reference evidence="2" key="1">
    <citation type="journal article" date="2019" name="Curr. Biol.">
        <title>Genome Sequence of Striga asiatica Provides Insight into the Evolution of Plant Parasitism.</title>
        <authorList>
            <person name="Yoshida S."/>
            <person name="Kim S."/>
            <person name="Wafula E.K."/>
            <person name="Tanskanen J."/>
            <person name="Kim Y.M."/>
            <person name="Honaas L."/>
            <person name="Yang Z."/>
            <person name="Spallek T."/>
            <person name="Conn C.E."/>
            <person name="Ichihashi Y."/>
            <person name="Cheong K."/>
            <person name="Cui S."/>
            <person name="Der J.P."/>
            <person name="Gundlach H."/>
            <person name="Jiao Y."/>
            <person name="Hori C."/>
            <person name="Ishida J.K."/>
            <person name="Kasahara H."/>
            <person name="Kiba T."/>
            <person name="Kim M.S."/>
            <person name="Koo N."/>
            <person name="Laohavisit A."/>
            <person name="Lee Y.H."/>
            <person name="Lumba S."/>
            <person name="McCourt P."/>
            <person name="Mortimer J.C."/>
            <person name="Mutuku J.M."/>
            <person name="Nomura T."/>
            <person name="Sasaki-Sekimoto Y."/>
            <person name="Seto Y."/>
            <person name="Wang Y."/>
            <person name="Wakatake T."/>
            <person name="Sakakibara H."/>
            <person name="Demura T."/>
            <person name="Yamaguchi S."/>
            <person name="Yoneyama K."/>
            <person name="Manabe R.I."/>
            <person name="Nelson D.C."/>
            <person name="Schulman A.H."/>
            <person name="Timko M.P."/>
            <person name="dePamphilis C.W."/>
            <person name="Choi D."/>
            <person name="Shirasu K."/>
        </authorList>
    </citation>
    <scope>NUCLEOTIDE SEQUENCE [LARGE SCALE GENOMIC DNA]</scope>
    <source>
        <strain evidence="2">cv. UVA1</strain>
    </source>
</reference>
<sequence>MELKVRLGREKIRVKITIRVSFVKQKGAIRVSFESNDEKPFMSTTWLGFEFDCPYLWLRGLRIRLVPFSHALKTVPRISLPYCGYDLISALNSMLHVLVDIFNDLHVVSCPLVESNVTLVGHVEP</sequence>
<protein>
    <submittedName>
        <fullName evidence="1">Thiazole synthase</fullName>
    </submittedName>
</protein>
<evidence type="ECO:0000313" key="1">
    <source>
        <dbReference type="EMBL" id="GER53083.1"/>
    </source>
</evidence>
<organism evidence="1 2">
    <name type="scientific">Striga asiatica</name>
    <name type="common">Asiatic witchweed</name>
    <name type="synonym">Buchnera asiatica</name>
    <dbReference type="NCBI Taxonomy" id="4170"/>
    <lineage>
        <taxon>Eukaryota</taxon>
        <taxon>Viridiplantae</taxon>
        <taxon>Streptophyta</taxon>
        <taxon>Embryophyta</taxon>
        <taxon>Tracheophyta</taxon>
        <taxon>Spermatophyta</taxon>
        <taxon>Magnoliopsida</taxon>
        <taxon>eudicotyledons</taxon>
        <taxon>Gunneridae</taxon>
        <taxon>Pentapetalae</taxon>
        <taxon>asterids</taxon>
        <taxon>lamiids</taxon>
        <taxon>Lamiales</taxon>
        <taxon>Orobanchaceae</taxon>
        <taxon>Buchnereae</taxon>
        <taxon>Striga</taxon>
    </lineage>
</organism>
<keyword evidence="2" id="KW-1185">Reference proteome</keyword>
<feature type="non-terminal residue" evidence="1">
    <location>
        <position position="125"/>
    </location>
</feature>
<proteinExistence type="predicted"/>